<feature type="signal peptide" evidence="1">
    <location>
        <begin position="1"/>
        <end position="25"/>
    </location>
</feature>
<dbReference type="RefSeq" id="WP_196284167.1">
    <property type="nucleotide sequence ID" value="NZ_JADQDQ010000018.1"/>
</dbReference>
<dbReference type="EMBL" id="JADQDQ010000018">
    <property type="protein sequence ID" value="MBF9239817.1"/>
    <property type="molecule type" value="Genomic_DNA"/>
</dbReference>
<evidence type="ECO:0000256" key="1">
    <source>
        <dbReference type="SAM" id="SignalP"/>
    </source>
</evidence>
<organism evidence="2 3">
    <name type="scientific">Hymenobacter jeongseonensis</name>
    <dbReference type="NCBI Taxonomy" id="2791027"/>
    <lineage>
        <taxon>Bacteria</taxon>
        <taxon>Pseudomonadati</taxon>
        <taxon>Bacteroidota</taxon>
        <taxon>Cytophagia</taxon>
        <taxon>Cytophagales</taxon>
        <taxon>Hymenobacteraceae</taxon>
        <taxon>Hymenobacter</taxon>
    </lineage>
</organism>
<dbReference type="Proteomes" id="UP000597617">
    <property type="component" value="Unassembled WGS sequence"/>
</dbReference>
<name>A0ABS0INR6_9BACT</name>
<evidence type="ECO:0000313" key="2">
    <source>
        <dbReference type="EMBL" id="MBF9239817.1"/>
    </source>
</evidence>
<protein>
    <submittedName>
        <fullName evidence="2">Uncharacterized protein</fullName>
    </submittedName>
</protein>
<keyword evidence="3" id="KW-1185">Reference proteome</keyword>
<evidence type="ECO:0000313" key="3">
    <source>
        <dbReference type="Proteomes" id="UP000597617"/>
    </source>
</evidence>
<gene>
    <name evidence="2" type="ORF">I2I05_20655</name>
</gene>
<comment type="caution">
    <text evidence="2">The sequence shown here is derived from an EMBL/GenBank/DDBJ whole genome shotgun (WGS) entry which is preliminary data.</text>
</comment>
<proteinExistence type="predicted"/>
<keyword evidence="1" id="KW-0732">Signal</keyword>
<reference evidence="2 3" key="1">
    <citation type="submission" date="2020-11" db="EMBL/GenBank/DDBJ databases">
        <authorList>
            <person name="Kim M.K."/>
        </authorList>
    </citation>
    <scope>NUCLEOTIDE SEQUENCE [LARGE SCALE GENOMIC DNA]</scope>
    <source>
        <strain evidence="2 3">BT683</strain>
    </source>
</reference>
<sequence length="153" mass="17117">MNKSTVAPLLAALLALGLLPAGLYAQTGRPVRKIRLHAYPYSSSTLIGVDTTQLAYAAALKTTVKHAATFLAALEQALDQRDTIAVHTFRGNFVRFFFKVYYRDGGTRSIYLAQGRTLLYGQRLYTLDNELKHLIRGFIPRADEYLPVRALKK</sequence>
<accession>A0ABS0INR6</accession>
<feature type="chain" id="PRO_5045362168" evidence="1">
    <location>
        <begin position="26"/>
        <end position="153"/>
    </location>
</feature>